<accession>A0AA86RC98</accession>
<evidence type="ECO:0000313" key="3">
    <source>
        <dbReference type="Proteomes" id="UP001642409"/>
    </source>
</evidence>
<dbReference type="EMBL" id="CAXDID020000042">
    <property type="protein sequence ID" value="CAL6000840.1"/>
    <property type="molecule type" value="Genomic_DNA"/>
</dbReference>
<evidence type="ECO:0000313" key="1">
    <source>
        <dbReference type="EMBL" id="CAI9973642.1"/>
    </source>
</evidence>
<reference evidence="1" key="1">
    <citation type="submission" date="2023-06" db="EMBL/GenBank/DDBJ databases">
        <authorList>
            <person name="Kurt Z."/>
        </authorList>
    </citation>
    <scope>NUCLEOTIDE SEQUENCE</scope>
</reference>
<reference evidence="2 3" key="2">
    <citation type="submission" date="2024-07" db="EMBL/GenBank/DDBJ databases">
        <authorList>
            <person name="Akdeniz Z."/>
        </authorList>
    </citation>
    <scope>NUCLEOTIDE SEQUENCE [LARGE SCALE GENOMIC DNA]</scope>
</reference>
<dbReference type="EMBL" id="CATOUU010001125">
    <property type="protein sequence ID" value="CAI9973642.1"/>
    <property type="molecule type" value="Genomic_DNA"/>
</dbReference>
<sequence>MNFQCMIMYQQDKDEVTAQECIFIFFYSRKLINVDCTQLKQFVSILQAGVKGVHVTNNIQFRDSSSSRNGSQNDIIQLTLLIAVKPSSPESQQLFKYVDLSQLSITFILVRSDTIPNLLYFSKS</sequence>
<dbReference type="Proteomes" id="UP001642409">
    <property type="component" value="Unassembled WGS sequence"/>
</dbReference>
<protein>
    <submittedName>
        <fullName evidence="2">Hypothetical_protein</fullName>
    </submittedName>
</protein>
<keyword evidence="3" id="KW-1185">Reference proteome</keyword>
<name>A0AA86RC98_9EUKA</name>
<evidence type="ECO:0000313" key="2">
    <source>
        <dbReference type="EMBL" id="CAL6000840.1"/>
    </source>
</evidence>
<comment type="caution">
    <text evidence="1">The sequence shown here is derived from an EMBL/GenBank/DDBJ whole genome shotgun (WGS) entry which is preliminary data.</text>
</comment>
<gene>
    <name evidence="2" type="ORF">HINF_LOCUS16958</name>
    <name evidence="1" type="ORF">HINF_LOCUS61287</name>
</gene>
<proteinExistence type="predicted"/>
<dbReference type="AlphaFoldDB" id="A0AA86RC98"/>
<organism evidence="1">
    <name type="scientific">Hexamita inflata</name>
    <dbReference type="NCBI Taxonomy" id="28002"/>
    <lineage>
        <taxon>Eukaryota</taxon>
        <taxon>Metamonada</taxon>
        <taxon>Diplomonadida</taxon>
        <taxon>Hexamitidae</taxon>
        <taxon>Hexamitinae</taxon>
        <taxon>Hexamita</taxon>
    </lineage>
</organism>